<dbReference type="Proteomes" id="UP001209878">
    <property type="component" value="Unassembled WGS sequence"/>
</dbReference>
<sequence length="204" mass="22029">MSRLGKLLGMLSALLTYQGSGKARVLPPGDLCEVESLQREVAEFEERTRTFIKTKSRLPALPTDGNMEESSKLFPSLDKSTAGNGGSTSVSGTTPSVALTEAKMSSLVYENTGKGVVSNIDSCDKMIGISAVPLSDKQGSSSAGILNEVDKNIITNGKTKYDFNTVKLQMKQLNSDSIDMTKLTFLEKKCNRVLEKFDMNALCV</sequence>
<evidence type="ECO:0000256" key="1">
    <source>
        <dbReference type="SAM" id="MobiDB-lite"/>
    </source>
</evidence>
<comment type="caution">
    <text evidence="3">The sequence shown here is derived from an EMBL/GenBank/DDBJ whole genome shotgun (WGS) entry which is preliminary data.</text>
</comment>
<proteinExistence type="predicted"/>
<dbReference type="EMBL" id="JAODUO010000233">
    <property type="protein sequence ID" value="KAK2185489.1"/>
    <property type="molecule type" value="Genomic_DNA"/>
</dbReference>
<organism evidence="3 4">
    <name type="scientific">Ridgeia piscesae</name>
    <name type="common">Tubeworm</name>
    <dbReference type="NCBI Taxonomy" id="27915"/>
    <lineage>
        <taxon>Eukaryota</taxon>
        <taxon>Metazoa</taxon>
        <taxon>Spiralia</taxon>
        <taxon>Lophotrochozoa</taxon>
        <taxon>Annelida</taxon>
        <taxon>Polychaeta</taxon>
        <taxon>Sedentaria</taxon>
        <taxon>Canalipalpata</taxon>
        <taxon>Sabellida</taxon>
        <taxon>Siboglinidae</taxon>
        <taxon>Ridgeia</taxon>
    </lineage>
</organism>
<evidence type="ECO:0000256" key="2">
    <source>
        <dbReference type="SAM" id="SignalP"/>
    </source>
</evidence>
<name>A0AAD9NZQ8_RIDPI</name>
<protein>
    <submittedName>
        <fullName evidence="3">Uncharacterized protein</fullName>
    </submittedName>
</protein>
<evidence type="ECO:0000313" key="3">
    <source>
        <dbReference type="EMBL" id="KAK2185489.1"/>
    </source>
</evidence>
<reference evidence="3" key="1">
    <citation type="journal article" date="2023" name="Mol. Biol. Evol.">
        <title>Third-Generation Sequencing Reveals the Adaptive Role of the Epigenome in Three Deep-Sea Polychaetes.</title>
        <authorList>
            <person name="Perez M."/>
            <person name="Aroh O."/>
            <person name="Sun Y."/>
            <person name="Lan Y."/>
            <person name="Juniper S.K."/>
            <person name="Young C.R."/>
            <person name="Angers B."/>
            <person name="Qian P.Y."/>
        </authorList>
    </citation>
    <scope>NUCLEOTIDE SEQUENCE</scope>
    <source>
        <strain evidence="3">R07B-5</strain>
    </source>
</reference>
<keyword evidence="4" id="KW-1185">Reference proteome</keyword>
<dbReference type="AlphaFoldDB" id="A0AAD9NZQ8"/>
<keyword evidence="2" id="KW-0732">Signal</keyword>
<accession>A0AAD9NZQ8</accession>
<feature type="chain" id="PRO_5042159101" evidence="2">
    <location>
        <begin position="24"/>
        <end position="204"/>
    </location>
</feature>
<evidence type="ECO:0000313" key="4">
    <source>
        <dbReference type="Proteomes" id="UP001209878"/>
    </source>
</evidence>
<feature type="signal peptide" evidence="2">
    <location>
        <begin position="1"/>
        <end position="23"/>
    </location>
</feature>
<gene>
    <name evidence="3" type="ORF">NP493_234g02000</name>
</gene>
<feature type="region of interest" description="Disordered" evidence="1">
    <location>
        <begin position="58"/>
        <end position="94"/>
    </location>
</feature>